<keyword evidence="5 12" id="KW-0812">Transmembrane</keyword>
<evidence type="ECO:0000256" key="11">
    <source>
        <dbReference type="ARBA" id="ARBA00023136"/>
    </source>
</evidence>
<feature type="transmembrane region" description="Helical" evidence="12">
    <location>
        <begin position="381"/>
        <end position="403"/>
    </location>
</feature>
<dbReference type="SUPFAM" id="SSF55008">
    <property type="entry name" value="HMA, heavy metal-associated domain"/>
    <property type="match status" value="1"/>
</dbReference>
<dbReference type="SUPFAM" id="SSF81665">
    <property type="entry name" value="Calcium ATPase, transmembrane domain M"/>
    <property type="match status" value="1"/>
</dbReference>
<dbReference type="SFLD" id="SFLDG00002">
    <property type="entry name" value="C1.7:_P-type_atpase_like"/>
    <property type="match status" value="1"/>
</dbReference>
<dbReference type="InterPro" id="IPR036163">
    <property type="entry name" value="HMA_dom_sf"/>
</dbReference>
<dbReference type="SUPFAM" id="SSF81653">
    <property type="entry name" value="Calcium ATPase, transduction domain A"/>
    <property type="match status" value="1"/>
</dbReference>
<dbReference type="NCBIfam" id="TIGR01511">
    <property type="entry name" value="ATPase-IB1_Cu"/>
    <property type="match status" value="1"/>
</dbReference>
<keyword evidence="16" id="KW-1185">Reference proteome</keyword>
<dbReference type="PRINTS" id="PR00119">
    <property type="entry name" value="CATATPASE"/>
</dbReference>
<keyword evidence="3 12" id="KW-1003">Cell membrane</keyword>
<dbReference type="PROSITE" id="PS01047">
    <property type="entry name" value="HMA_1"/>
    <property type="match status" value="1"/>
</dbReference>
<feature type="region of interest" description="Disordered" evidence="13">
    <location>
        <begin position="304"/>
        <end position="325"/>
    </location>
</feature>
<dbReference type="PROSITE" id="PS00154">
    <property type="entry name" value="ATPASE_E1_E2"/>
    <property type="match status" value="1"/>
</dbReference>
<dbReference type="EMBL" id="WAAR01000160">
    <property type="protein sequence ID" value="KAB1106836.1"/>
    <property type="molecule type" value="Genomic_DNA"/>
</dbReference>
<keyword evidence="6 12" id="KW-0479">Metal-binding</keyword>
<dbReference type="InterPro" id="IPR036412">
    <property type="entry name" value="HAD-like_sf"/>
</dbReference>
<comment type="subcellular location">
    <subcellularLocation>
        <location evidence="1">Cell membrane</location>
        <topology evidence="1">Multi-pass membrane protein</topology>
    </subcellularLocation>
</comment>
<dbReference type="NCBIfam" id="TIGR01494">
    <property type="entry name" value="ATPase_P-type"/>
    <property type="match status" value="1"/>
</dbReference>
<evidence type="ECO:0000256" key="2">
    <source>
        <dbReference type="ARBA" id="ARBA00006024"/>
    </source>
</evidence>
<feature type="transmembrane region" description="Helical" evidence="12">
    <location>
        <begin position="155"/>
        <end position="173"/>
    </location>
</feature>
<dbReference type="InterPro" id="IPR018303">
    <property type="entry name" value="ATPase_P-typ_P_site"/>
</dbReference>
<evidence type="ECO:0000313" key="15">
    <source>
        <dbReference type="EMBL" id="KAB1106836.1"/>
    </source>
</evidence>
<dbReference type="InterPro" id="IPR006121">
    <property type="entry name" value="HMA_dom"/>
</dbReference>
<dbReference type="Pfam" id="PF00403">
    <property type="entry name" value="HMA"/>
    <property type="match status" value="1"/>
</dbReference>
<dbReference type="InterPro" id="IPR059000">
    <property type="entry name" value="ATPase_P-type_domA"/>
</dbReference>
<keyword evidence="8 12" id="KW-0067">ATP-binding</keyword>
<dbReference type="Pfam" id="PF00702">
    <property type="entry name" value="Hydrolase"/>
    <property type="match status" value="1"/>
</dbReference>
<feature type="transmembrane region" description="Helical" evidence="12">
    <location>
        <begin position="179"/>
        <end position="200"/>
    </location>
</feature>
<dbReference type="InterPro" id="IPR027256">
    <property type="entry name" value="P-typ_ATPase_IB"/>
</dbReference>
<dbReference type="NCBIfam" id="TIGR01512">
    <property type="entry name" value="ATPase-IB2_Cd"/>
    <property type="match status" value="1"/>
</dbReference>
<evidence type="ECO:0000256" key="7">
    <source>
        <dbReference type="ARBA" id="ARBA00022741"/>
    </source>
</evidence>
<evidence type="ECO:0000256" key="12">
    <source>
        <dbReference type="RuleBase" id="RU362081"/>
    </source>
</evidence>
<accession>A0ABQ6U9Q6</accession>
<dbReference type="GO" id="GO:0016787">
    <property type="term" value="F:hydrolase activity"/>
    <property type="evidence" value="ECO:0007669"/>
    <property type="project" value="UniProtKB-KW"/>
</dbReference>
<comment type="caution">
    <text evidence="15">The sequence shown here is derived from an EMBL/GenBank/DDBJ whole genome shotgun (WGS) entry which is preliminary data.</text>
</comment>
<dbReference type="Pfam" id="PF00122">
    <property type="entry name" value="E1-E2_ATPase"/>
    <property type="match status" value="1"/>
</dbReference>
<dbReference type="Proteomes" id="UP000471364">
    <property type="component" value="Unassembled WGS sequence"/>
</dbReference>
<name>A0ABQ6U9Q6_9ACTN</name>
<dbReference type="InterPro" id="IPR044492">
    <property type="entry name" value="P_typ_ATPase_HD_dom"/>
</dbReference>
<evidence type="ECO:0000256" key="6">
    <source>
        <dbReference type="ARBA" id="ARBA00022723"/>
    </source>
</evidence>
<organism evidence="15 16">
    <name type="scientific">Micromonospora aurantiaca</name>
    <name type="common">nom. illeg.</name>
    <dbReference type="NCBI Taxonomy" id="47850"/>
    <lineage>
        <taxon>Bacteria</taxon>
        <taxon>Bacillati</taxon>
        <taxon>Actinomycetota</taxon>
        <taxon>Actinomycetes</taxon>
        <taxon>Micromonosporales</taxon>
        <taxon>Micromonosporaceae</taxon>
        <taxon>Micromonospora</taxon>
    </lineage>
</organism>
<evidence type="ECO:0000256" key="1">
    <source>
        <dbReference type="ARBA" id="ARBA00004651"/>
    </source>
</evidence>
<dbReference type="InterPro" id="IPR008250">
    <property type="entry name" value="ATPase_P-typ_transduc_dom_A_sf"/>
</dbReference>
<feature type="transmembrane region" description="Helical" evidence="12">
    <location>
        <begin position="723"/>
        <end position="750"/>
    </location>
</feature>
<dbReference type="InterPro" id="IPR001757">
    <property type="entry name" value="P_typ_ATPase"/>
</dbReference>
<dbReference type="Gene3D" id="3.40.1110.10">
    <property type="entry name" value="Calcium-transporting ATPase, cytoplasmic domain N"/>
    <property type="match status" value="1"/>
</dbReference>
<evidence type="ECO:0000313" key="16">
    <source>
        <dbReference type="Proteomes" id="UP000471364"/>
    </source>
</evidence>
<proteinExistence type="inferred from homology"/>
<protein>
    <submittedName>
        <fullName evidence="15">Cadmium-translocating P-type ATPase</fullName>
        <ecNumber evidence="15">3.6.3.3</ecNumber>
    </submittedName>
</protein>
<dbReference type="InterPro" id="IPR023298">
    <property type="entry name" value="ATPase_P-typ_TM_dom_sf"/>
</dbReference>
<sequence length="767" mass="80115">MEVQLSAVLPAAQDERDQCVQRLRERLSGTRGLRDAHVHDRDGQAVVCVHYDPVVLPLDRLRRVVSQTGAQVSDRYRHAWLRVTGMDCGDCSASIEHVLTRQNGVLAASVSYAAERLRVEFDSDVVSLDDLVRLVRAMGYGVEVPRRRGWVRTRAELLLALAAGVLLAMGFAGETFLDWPATVVVVAYGLAYLTGGFTAARHAAAAAVRLRLQIDALMVVAAVGAAVVGAWAEGALLLFLFSLGHALEHRAMGRARHAIEALGTITPHTARVRREGTETELDVREVLRGDVVIVRPGERVPVDGSVRGGRSTVDQSPITGESTPVDKAPGAAVFAGTVNHDGVLEVEVTRLAGESTLARVVTMVQEAQTQKSPTQRLTERFTAVFVPAVLLLAAAVIAVPPLLGWLTWQVAFLRGMAVLVAASPCALAIGTPAAVLSGIARAARTGVLVKGGVHLENLGRVDAMAFDKTGTLTSGHPVVTDVRPAAGVDPAALLSTAATVESRSTHPLARAVVAAAQGLPLGRAGEVTIAAGKGITAAVDGRQVRVGRPGYVLPSDPPDEIRGAVAELEAAGRTVIAVDADGHLLGVLGLADQPRDGAKPMLQQLRRLGVTSLVLLTGDNPHVAADVARSLSLTDYRAGLLPEDKVDAIAGLTRQHRVVAMVGDGVNDAPALARSTIGIAMGTAGTDIALETADVALMADDLSKLPAAVGLGRRSRRVIRQNLAVALCVIAVLLPAAVLGIAGIGAAIVVHEGSTLAVVANALRLLR</sequence>
<dbReference type="Gene3D" id="2.70.150.10">
    <property type="entry name" value="Calcium-transporting ATPase, cytoplasmic transduction domain A"/>
    <property type="match status" value="1"/>
</dbReference>
<feature type="domain" description="HMA" evidence="14">
    <location>
        <begin position="77"/>
        <end position="143"/>
    </location>
</feature>
<keyword evidence="15" id="KW-0378">Hydrolase</keyword>
<dbReference type="Gene3D" id="3.30.70.100">
    <property type="match status" value="2"/>
</dbReference>
<comment type="similarity">
    <text evidence="2 12">Belongs to the cation transport ATPase (P-type) (TC 3.A.3) family. Type IB subfamily.</text>
</comment>
<dbReference type="SFLD" id="SFLDS00003">
    <property type="entry name" value="Haloacid_Dehalogenase"/>
    <property type="match status" value="1"/>
</dbReference>
<evidence type="ECO:0000256" key="5">
    <source>
        <dbReference type="ARBA" id="ARBA00022692"/>
    </source>
</evidence>
<evidence type="ECO:0000259" key="14">
    <source>
        <dbReference type="PROSITE" id="PS50846"/>
    </source>
</evidence>
<dbReference type="PANTHER" id="PTHR48085:SF5">
    <property type="entry name" value="CADMIUM_ZINC-TRANSPORTING ATPASE HMA4-RELATED"/>
    <property type="match status" value="1"/>
</dbReference>
<dbReference type="InterPro" id="IPR017969">
    <property type="entry name" value="Heavy-metal-associated_CS"/>
</dbReference>
<keyword evidence="10 12" id="KW-1133">Transmembrane helix</keyword>
<evidence type="ECO:0000256" key="3">
    <source>
        <dbReference type="ARBA" id="ARBA00022475"/>
    </source>
</evidence>
<dbReference type="PANTHER" id="PTHR48085">
    <property type="entry name" value="CADMIUM/ZINC-TRANSPORTING ATPASE HMA2-RELATED"/>
    <property type="match status" value="1"/>
</dbReference>
<dbReference type="SUPFAM" id="SSF56784">
    <property type="entry name" value="HAD-like"/>
    <property type="match status" value="1"/>
</dbReference>
<keyword evidence="9" id="KW-1278">Translocase</keyword>
<gene>
    <name evidence="15" type="primary">cadA</name>
    <name evidence="15" type="ORF">F6X54_26820</name>
</gene>
<keyword evidence="11 12" id="KW-0472">Membrane</keyword>
<dbReference type="PROSITE" id="PS50846">
    <property type="entry name" value="HMA_2"/>
    <property type="match status" value="1"/>
</dbReference>
<reference evidence="15 16" key="1">
    <citation type="submission" date="2019-09" db="EMBL/GenBank/DDBJ databases">
        <title>High taxonomic diversity of Micromonospora strains isolated from Medicago sativa nodules in different geographical locations.</title>
        <authorList>
            <person name="Martinez-Hidalgo P."/>
            <person name="Flores-Felix J.D."/>
            <person name="Velazquez E."/>
            <person name="Brau L."/>
            <person name="Trujillo M.E."/>
            <person name="Martinez-Molina E."/>
        </authorList>
    </citation>
    <scope>NUCLEOTIDE SEQUENCE [LARGE SCALE GENOMIC DNA]</scope>
    <source>
        <strain evidence="15 16">ALFB5</strain>
    </source>
</reference>
<evidence type="ECO:0000256" key="13">
    <source>
        <dbReference type="SAM" id="MobiDB-lite"/>
    </source>
</evidence>
<feature type="compositionally biased region" description="Polar residues" evidence="13">
    <location>
        <begin position="312"/>
        <end position="322"/>
    </location>
</feature>
<dbReference type="PRINTS" id="PR00941">
    <property type="entry name" value="CDATPASE"/>
</dbReference>
<dbReference type="SFLD" id="SFLDF00027">
    <property type="entry name" value="p-type_atpase"/>
    <property type="match status" value="1"/>
</dbReference>
<dbReference type="InterPro" id="IPR023214">
    <property type="entry name" value="HAD_sf"/>
</dbReference>
<keyword evidence="7 12" id="KW-0547">Nucleotide-binding</keyword>
<dbReference type="InterPro" id="IPR051014">
    <property type="entry name" value="Cation_Transport_ATPase_IB"/>
</dbReference>
<dbReference type="EC" id="3.6.3.3" evidence="15"/>
<dbReference type="Gene3D" id="3.40.50.1000">
    <property type="entry name" value="HAD superfamily/HAD-like"/>
    <property type="match status" value="1"/>
</dbReference>
<evidence type="ECO:0000256" key="8">
    <source>
        <dbReference type="ARBA" id="ARBA00022840"/>
    </source>
</evidence>
<evidence type="ECO:0000256" key="10">
    <source>
        <dbReference type="ARBA" id="ARBA00022989"/>
    </source>
</evidence>
<evidence type="ECO:0000256" key="9">
    <source>
        <dbReference type="ARBA" id="ARBA00022967"/>
    </source>
</evidence>
<evidence type="ECO:0000256" key="4">
    <source>
        <dbReference type="ARBA" id="ARBA00022553"/>
    </source>
</evidence>
<dbReference type="InterPro" id="IPR023299">
    <property type="entry name" value="ATPase_P-typ_cyto_dom_N"/>
</dbReference>
<feature type="transmembrane region" description="Helical" evidence="12">
    <location>
        <begin position="415"/>
        <end position="440"/>
    </location>
</feature>
<dbReference type="NCBIfam" id="TIGR01525">
    <property type="entry name" value="ATPase-IB_hvy"/>
    <property type="match status" value="1"/>
</dbReference>
<dbReference type="CDD" id="cd00371">
    <property type="entry name" value="HMA"/>
    <property type="match status" value="1"/>
</dbReference>
<keyword evidence="4" id="KW-0597">Phosphoprotein</keyword>